<evidence type="ECO:0000256" key="2">
    <source>
        <dbReference type="ARBA" id="ARBA00022723"/>
    </source>
</evidence>
<evidence type="ECO:0000256" key="4">
    <source>
        <dbReference type="ARBA" id="ARBA00023014"/>
    </source>
</evidence>
<dbReference type="SUPFAM" id="SSF102114">
    <property type="entry name" value="Radical SAM enzymes"/>
    <property type="match status" value="1"/>
</dbReference>
<dbReference type="PANTHER" id="PTHR43288:SF2">
    <property type="entry name" value="RADICAL SAM CORE DOMAIN-CONTAINING PROTEIN"/>
    <property type="match status" value="1"/>
</dbReference>
<keyword evidence="2" id="KW-0479">Metal-binding</keyword>
<gene>
    <name evidence="6" type="ORF">COX18_07085</name>
</gene>
<reference evidence="6 7" key="1">
    <citation type="submission" date="2017-09" db="EMBL/GenBank/DDBJ databases">
        <title>Depth-based differentiation of microbial function through sediment-hosted aquifers and enrichment of novel symbionts in the deep terrestrial subsurface.</title>
        <authorList>
            <person name="Probst A.J."/>
            <person name="Ladd B."/>
            <person name="Jarett J.K."/>
            <person name="Geller-Mcgrath D.E."/>
            <person name="Sieber C.M."/>
            <person name="Emerson J.B."/>
            <person name="Anantharaman K."/>
            <person name="Thomas B.C."/>
            <person name="Malmstrom R."/>
            <person name="Stieglmeier M."/>
            <person name="Klingl A."/>
            <person name="Woyke T."/>
            <person name="Ryan C.M."/>
            <person name="Banfield J.F."/>
        </authorList>
    </citation>
    <scope>NUCLEOTIDE SEQUENCE [LARGE SCALE GENOMIC DNA]</scope>
    <source>
        <strain evidence="6">CG23_combo_of_CG06-09_8_20_14_all_40_23</strain>
    </source>
</reference>
<dbReference type="InterPro" id="IPR058240">
    <property type="entry name" value="rSAM_sf"/>
</dbReference>
<evidence type="ECO:0000256" key="1">
    <source>
        <dbReference type="ARBA" id="ARBA00022691"/>
    </source>
</evidence>
<keyword evidence="1" id="KW-0949">S-adenosyl-L-methionine</keyword>
<dbReference type="GO" id="GO:0003824">
    <property type="term" value="F:catalytic activity"/>
    <property type="evidence" value="ECO:0007669"/>
    <property type="project" value="InterPro"/>
</dbReference>
<dbReference type="InterPro" id="IPR013785">
    <property type="entry name" value="Aldolase_TIM"/>
</dbReference>
<dbReference type="SMART" id="SM00729">
    <property type="entry name" value="Elp3"/>
    <property type="match status" value="1"/>
</dbReference>
<evidence type="ECO:0000313" key="6">
    <source>
        <dbReference type="EMBL" id="PIP40326.1"/>
    </source>
</evidence>
<accession>A0A2H0A4M1</accession>
<keyword evidence="3" id="KW-0408">Iron</keyword>
<evidence type="ECO:0000313" key="7">
    <source>
        <dbReference type="Proteomes" id="UP000231067"/>
    </source>
</evidence>
<organism evidence="6 7">
    <name type="scientific">Candidatus Desantisbacteria bacterium CG23_combo_of_CG06-09_8_20_14_all_40_23</name>
    <dbReference type="NCBI Taxonomy" id="1974550"/>
    <lineage>
        <taxon>Bacteria</taxon>
        <taxon>Candidatus Desantisiibacteriota</taxon>
    </lineage>
</organism>
<protein>
    <submittedName>
        <fullName evidence="6">Radical SAM protein</fullName>
    </submittedName>
</protein>
<dbReference type="GO" id="GO:0051536">
    <property type="term" value="F:iron-sulfur cluster binding"/>
    <property type="evidence" value="ECO:0007669"/>
    <property type="project" value="UniProtKB-KW"/>
</dbReference>
<proteinExistence type="predicted"/>
<dbReference type="CDD" id="cd01335">
    <property type="entry name" value="Radical_SAM"/>
    <property type="match status" value="1"/>
</dbReference>
<sequence>MVMDQELTEEKCWNIARQNFGNSISFFAPTIKHYETEEFCQSCGHCYFMPVSITGAGCELNCDHCGRKILAAMKPTISPQALFNYAQEINRHGAKGMLISGGSDKRGVVPIKPFLNTIARIKQEFGFKIVAHLGILDEETVQEIRDSAAIDGAMMDIVGSNETLRQVYHLKDVTTNDFENSLKLLCKYRIHTIPHVVIGLHYRKILGEYQALEIIAKYPVTAVVLVGLLPQIGTAMADVIPPDPAEMGEVFKHARQVFPFTPVLLGCMRPMGEHKFKTDTLALKAGLNGIAYPAEGIVGMAKEMGLEVRFSEVCCALIGGDYIHGEMATA</sequence>
<name>A0A2H0A4M1_9BACT</name>
<dbReference type="Proteomes" id="UP000231067">
    <property type="component" value="Unassembled WGS sequence"/>
</dbReference>
<dbReference type="PANTHER" id="PTHR43288">
    <property type="entry name" value="BIOTIN SYNTHASE-RELATED PROTEIN, RADICAL SAM SUPERFAMILY"/>
    <property type="match status" value="1"/>
</dbReference>
<dbReference type="GO" id="GO:0046872">
    <property type="term" value="F:metal ion binding"/>
    <property type="evidence" value="ECO:0007669"/>
    <property type="project" value="UniProtKB-KW"/>
</dbReference>
<dbReference type="Gene3D" id="3.20.20.70">
    <property type="entry name" value="Aldolase class I"/>
    <property type="match status" value="1"/>
</dbReference>
<dbReference type="InterPro" id="IPR007197">
    <property type="entry name" value="rSAM"/>
</dbReference>
<keyword evidence="4" id="KW-0411">Iron-sulfur</keyword>
<evidence type="ECO:0000259" key="5">
    <source>
        <dbReference type="SMART" id="SM00729"/>
    </source>
</evidence>
<evidence type="ECO:0000256" key="3">
    <source>
        <dbReference type="ARBA" id="ARBA00023004"/>
    </source>
</evidence>
<dbReference type="Pfam" id="PF04055">
    <property type="entry name" value="Radical_SAM"/>
    <property type="match status" value="1"/>
</dbReference>
<dbReference type="EMBL" id="PCSH01000127">
    <property type="protein sequence ID" value="PIP40326.1"/>
    <property type="molecule type" value="Genomic_DNA"/>
</dbReference>
<dbReference type="AlphaFoldDB" id="A0A2H0A4M1"/>
<dbReference type="SFLD" id="SFLDS00029">
    <property type="entry name" value="Radical_SAM"/>
    <property type="match status" value="1"/>
</dbReference>
<feature type="domain" description="Elp3/MiaA/NifB-like radical SAM core" evidence="5">
    <location>
        <begin position="48"/>
        <end position="253"/>
    </location>
</feature>
<dbReference type="SFLD" id="SFLDG01113">
    <property type="entry name" value="Uncharacterised_Radical_SAM_Su"/>
    <property type="match status" value="1"/>
</dbReference>
<dbReference type="InterPro" id="IPR006638">
    <property type="entry name" value="Elp3/MiaA/NifB-like_rSAM"/>
</dbReference>
<comment type="caution">
    <text evidence="6">The sequence shown here is derived from an EMBL/GenBank/DDBJ whole genome shotgun (WGS) entry which is preliminary data.</text>
</comment>